<keyword evidence="3" id="KW-1185">Reference proteome</keyword>
<evidence type="ECO:0000313" key="2">
    <source>
        <dbReference type="EMBL" id="MDH7453293.1"/>
    </source>
</evidence>
<accession>A0ABT6MRQ9</accession>
<evidence type="ECO:0008006" key="4">
    <source>
        <dbReference type="Google" id="ProtNLM"/>
    </source>
</evidence>
<organism evidence="2 3">
    <name type="scientific">Luteimonas composti</name>
    <dbReference type="NCBI Taxonomy" id="398257"/>
    <lineage>
        <taxon>Bacteria</taxon>
        <taxon>Pseudomonadati</taxon>
        <taxon>Pseudomonadota</taxon>
        <taxon>Gammaproteobacteria</taxon>
        <taxon>Lysobacterales</taxon>
        <taxon>Lysobacteraceae</taxon>
        <taxon>Luteimonas</taxon>
    </lineage>
</organism>
<keyword evidence="1" id="KW-0472">Membrane</keyword>
<protein>
    <recommendedName>
        <fullName evidence="4">DUF2178 domain-containing protein</fullName>
    </recommendedName>
</protein>
<proteinExistence type="predicted"/>
<dbReference type="EMBL" id="JARYGX010000019">
    <property type="protein sequence ID" value="MDH7453293.1"/>
    <property type="molecule type" value="Genomic_DNA"/>
</dbReference>
<feature type="transmembrane region" description="Helical" evidence="1">
    <location>
        <begin position="39"/>
        <end position="58"/>
    </location>
</feature>
<dbReference type="RefSeq" id="WP_280942497.1">
    <property type="nucleotide sequence ID" value="NZ_JARYGX010000019.1"/>
</dbReference>
<sequence length="214" mass="23325">MNRAVGPRATTRNRWTLASLVAVAALGVALVVIGLRDAAWHLLSGGAMFGLIALAGVLQHLAERPGRDGETQSPGERASWQQLGAGLVAILMLVGLSLGQAQGVFSGYLFFAAWVLVILGWPLMRRRSIEAALRHRDVPEDERDLALRAQADRLSRRLLELGLVVIAIAWMLAPEVVRAPLEPLRAALLLLLPILVANVAGEARTAWLYWRDRQ</sequence>
<feature type="transmembrane region" description="Helical" evidence="1">
    <location>
        <begin position="186"/>
        <end position="210"/>
    </location>
</feature>
<comment type="caution">
    <text evidence="2">The sequence shown here is derived from an EMBL/GenBank/DDBJ whole genome shotgun (WGS) entry which is preliminary data.</text>
</comment>
<feature type="transmembrane region" description="Helical" evidence="1">
    <location>
        <begin position="158"/>
        <end position="174"/>
    </location>
</feature>
<feature type="transmembrane region" description="Helical" evidence="1">
    <location>
        <begin position="79"/>
        <end position="99"/>
    </location>
</feature>
<gene>
    <name evidence="2" type="ORF">QF205_09470</name>
</gene>
<keyword evidence="1" id="KW-0812">Transmembrane</keyword>
<evidence type="ECO:0000313" key="3">
    <source>
        <dbReference type="Proteomes" id="UP001160550"/>
    </source>
</evidence>
<evidence type="ECO:0000256" key="1">
    <source>
        <dbReference type="SAM" id="Phobius"/>
    </source>
</evidence>
<reference evidence="2" key="2">
    <citation type="submission" date="2023-04" db="EMBL/GenBank/DDBJ databases">
        <authorList>
            <person name="Sun J.-Q."/>
        </authorList>
    </citation>
    <scope>NUCLEOTIDE SEQUENCE</scope>
    <source>
        <strain evidence="2">CC-YY355</strain>
    </source>
</reference>
<reference evidence="2" key="1">
    <citation type="journal article" date="2007" name="Int. J. Syst. Evol. Microbiol.">
        <title>Luteimonas composti sp. nov., a moderately thermophilic bacterium isolated from food waste.</title>
        <authorList>
            <person name="Young C.C."/>
            <person name="Kampfer P."/>
            <person name="Chen W.M."/>
            <person name="Yen W.S."/>
            <person name="Arun A.B."/>
            <person name="Lai W.A."/>
            <person name="Shen F.T."/>
            <person name="Rekha P.D."/>
            <person name="Lin K.Y."/>
            <person name="Chou J.H."/>
        </authorList>
    </citation>
    <scope>NUCLEOTIDE SEQUENCE</scope>
    <source>
        <strain evidence="2">CC-YY355</strain>
    </source>
</reference>
<dbReference type="Proteomes" id="UP001160550">
    <property type="component" value="Unassembled WGS sequence"/>
</dbReference>
<keyword evidence="1" id="KW-1133">Transmembrane helix</keyword>
<feature type="transmembrane region" description="Helical" evidence="1">
    <location>
        <begin position="15"/>
        <end position="33"/>
    </location>
</feature>
<feature type="transmembrane region" description="Helical" evidence="1">
    <location>
        <begin position="105"/>
        <end position="124"/>
    </location>
</feature>
<name>A0ABT6MRQ9_9GAMM</name>